<evidence type="ECO:0000313" key="2">
    <source>
        <dbReference type="EMBL" id="VTQ93760.1"/>
    </source>
</evidence>
<protein>
    <recommendedName>
        <fullName evidence="1">DUF6673 domain-containing protein</fullName>
    </recommendedName>
</protein>
<dbReference type="AlphaFoldDB" id="A0A4U9RXC1"/>
<evidence type="ECO:0000313" key="3">
    <source>
        <dbReference type="Proteomes" id="UP000308489"/>
    </source>
</evidence>
<gene>
    <name evidence="2" type="ORF">NCTC503_02176</name>
</gene>
<dbReference type="OrthoDB" id="2064118at2"/>
<accession>A0A4U9RXC1</accession>
<dbReference type="Pfam" id="PF20378">
    <property type="entry name" value="DUF6673"/>
    <property type="match status" value="1"/>
</dbReference>
<sequence length="114" mass="13009">MKINGVELQDLDILDVEVAEKYEKALENVEDVSKNVQDMKISESIRTQCNAIFEVFNIMFGEGTDKKVFGAETNLLTCLKAFEELATQMNAKSVEMEKLANKYSPNRAQRRNKK</sequence>
<feature type="domain" description="DUF6673" evidence="1">
    <location>
        <begin position="1"/>
        <end position="114"/>
    </location>
</feature>
<name>A0A4U9RXC1_HATHI</name>
<reference evidence="2 3" key="1">
    <citation type="submission" date="2019-05" db="EMBL/GenBank/DDBJ databases">
        <authorList>
            <consortium name="Pathogen Informatics"/>
        </authorList>
    </citation>
    <scope>NUCLEOTIDE SEQUENCE [LARGE SCALE GENOMIC DNA]</scope>
    <source>
        <strain evidence="2 3">NCTC503</strain>
    </source>
</reference>
<keyword evidence="3" id="KW-1185">Reference proteome</keyword>
<proteinExistence type="predicted"/>
<dbReference type="InterPro" id="IPR046655">
    <property type="entry name" value="DUF6673"/>
</dbReference>
<dbReference type="KEGG" id="hhw:NCTC503_02176"/>
<organism evidence="2 3">
    <name type="scientific">Hathewaya histolytica</name>
    <name type="common">Clostridium histolyticum</name>
    <dbReference type="NCBI Taxonomy" id="1498"/>
    <lineage>
        <taxon>Bacteria</taxon>
        <taxon>Bacillati</taxon>
        <taxon>Bacillota</taxon>
        <taxon>Clostridia</taxon>
        <taxon>Eubacteriales</taxon>
        <taxon>Clostridiaceae</taxon>
        <taxon>Hathewaya</taxon>
    </lineage>
</organism>
<dbReference type="Proteomes" id="UP000308489">
    <property type="component" value="Chromosome 1"/>
</dbReference>
<dbReference type="RefSeq" id="WP_138210737.1">
    <property type="nucleotide sequence ID" value="NZ_CBCRUQ010000024.1"/>
</dbReference>
<evidence type="ECO:0000259" key="1">
    <source>
        <dbReference type="Pfam" id="PF20378"/>
    </source>
</evidence>
<dbReference type="EMBL" id="LR590481">
    <property type="protein sequence ID" value="VTQ93760.1"/>
    <property type="molecule type" value="Genomic_DNA"/>
</dbReference>